<evidence type="ECO:0000256" key="2">
    <source>
        <dbReference type="ARBA" id="ARBA00022730"/>
    </source>
</evidence>
<dbReference type="SUPFAM" id="SSF54995">
    <property type="entry name" value="Ribosomal protein S6"/>
    <property type="match status" value="1"/>
</dbReference>
<dbReference type="Pfam" id="PF01250">
    <property type="entry name" value="Ribosomal_S6"/>
    <property type="match status" value="1"/>
</dbReference>
<dbReference type="InterPro" id="IPR020814">
    <property type="entry name" value="Ribosomal_S6_plastid/chlpt"/>
</dbReference>
<dbReference type="Proteomes" id="UP000886893">
    <property type="component" value="Unassembled WGS sequence"/>
</dbReference>
<reference evidence="9" key="2">
    <citation type="journal article" date="2021" name="PeerJ">
        <title>Extensive microbial diversity within the chicken gut microbiome revealed by metagenomics and culture.</title>
        <authorList>
            <person name="Gilroy R."/>
            <person name="Ravi A."/>
            <person name="Getino M."/>
            <person name="Pursley I."/>
            <person name="Horton D.L."/>
            <person name="Alikhan N.F."/>
            <person name="Baker D."/>
            <person name="Gharbi K."/>
            <person name="Hall N."/>
            <person name="Watson M."/>
            <person name="Adriaenssens E.M."/>
            <person name="Foster-Nyarko E."/>
            <person name="Jarju S."/>
            <person name="Secka A."/>
            <person name="Antonio M."/>
            <person name="Oren A."/>
            <person name="Chaudhuri R.R."/>
            <person name="La Ragione R."/>
            <person name="Hildebrand F."/>
            <person name="Pallen M.J."/>
        </authorList>
    </citation>
    <scope>NUCLEOTIDE SEQUENCE</scope>
    <source>
        <strain evidence="9">14508</strain>
    </source>
</reference>
<evidence type="ECO:0000256" key="6">
    <source>
        <dbReference type="ARBA" id="ARBA00035104"/>
    </source>
</evidence>
<comment type="function">
    <text evidence="6 8">Binds together with bS18 to 16S ribosomal RNA.</text>
</comment>
<reference evidence="9" key="1">
    <citation type="submission" date="2020-10" db="EMBL/GenBank/DDBJ databases">
        <authorList>
            <person name="Gilroy R."/>
        </authorList>
    </citation>
    <scope>NUCLEOTIDE SEQUENCE</scope>
    <source>
        <strain evidence="9">14508</strain>
    </source>
</reference>
<dbReference type="GO" id="GO:0070181">
    <property type="term" value="F:small ribosomal subunit rRNA binding"/>
    <property type="evidence" value="ECO:0007669"/>
    <property type="project" value="TreeGrafter"/>
</dbReference>
<sequence>MKKYEIMYILNANIDEETRKQVMERLHGFILANGDKIVEVNEKDWGLRDLAYEINFQSKGYYVVLTVEAENDLGVKEFERQCRIDTQNVLREMTVAL</sequence>
<dbReference type="PROSITE" id="PS01048">
    <property type="entry name" value="RIBOSOMAL_S6"/>
    <property type="match status" value="1"/>
</dbReference>
<evidence type="ECO:0000313" key="9">
    <source>
        <dbReference type="EMBL" id="HIT17500.1"/>
    </source>
</evidence>
<evidence type="ECO:0000256" key="7">
    <source>
        <dbReference type="ARBA" id="ARBA00035294"/>
    </source>
</evidence>
<keyword evidence="5 8" id="KW-0687">Ribonucleoprotein</keyword>
<dbReference type="PANTHER" id="PTHR21011">
    <property type="entry name" value="MITOCHONDRIAL 28S RIBOSOMAL PROTEIN S6"/>
    <property type="match status" value="1"/>
</dbReference>
<keyword evidence="4 8" id="KW-0689">Ribosomal protein</keyword>
<dbReference type="AlphaFoldDB" id="A0A9D1KAR7"/>
<dbReference type="InterPro" id="IPR014717">
    <property type="entry name" value="Transl_elong_EF1B/ribsomal_bS6"/>
</dbReference>
<dbReference type="HAMAP" id="MF_00360">
    <property type="entry name" value="Ribosomal_bS6"/>
    <property type="match status" value="1"/>
</dbReference>
<evidence type="ECO:0000313" key="10">
    <source>
        <dbReference type="Proteomes" id="UP000886893"/>
    </source>
</evidence>
<evidence type="ECO:0000256" key="4">
    <source>
        <dbReference type="ARBA" id="ARBA00022980"/>
    </source>
</evidence>
<dbReference type="InterPro" id="IPR035980">
    <property type="entry name" value="Ribosomal_bS6_sf"/>
</dbReference>
<dbReference type="NCBIfam" id="TIGR00166">
    <property type="entry name" value="S6"/>
    <property type="match status" value="1"/>
</dbReference>
<evidence type="ECO:0000256" key="1">
    <source>
        <dbReference type="ARBA" id="ARBA00009512"/>
    </source>
</evidence>
<evidence type="ECO:0000256" key="3">
    <source>
        <dbReference type="ARBA" id="ARBA00022884"/>
    </source>
</evidence>
<evidence type="ECO:0000256" key="8">
    <source>
        <dbReference type="HAMAP-Rule" id="MF_00360"/>
    </source>
</evidence>
<organism evidence="9 10">
    <name type="scientific">Candidatus Caccosoma faecigallinarum</name>
    <dbReference type="NCBI Taxonomy" id="2840720"/>
    <lineage>
        <taxon>Bacteria</taxon>
        <taxon>Bacillati</taxon>
        <taxon>Bacillota</taxon>
        <taxon>Bacillota incertae sedis</taxon>
        <taxon>Candidatus Caccosoma</taxon>
    </lineage>
</organism>
<dbReference type="GO" id="GO:0005737">
    <property type="term" value="C:cytoplasm"/>
    <property type="evidence" value="ECO:0007669"/>
    <property type="project" value="UniProtKB-ARBA"/>
</dbReference>
<accession>A0A9D1KAR7</accession>
<dbReference type="PANTHER" id="PTHR21011:SF1">
    <property type="entry name" value="SMALL RIBOSOMAL SUBUNIT PROTEIN BS6M"/>
    <property type="match status" value="1"/>
</dbReference>
<dbReference type="GO" id="GO:1990904">
    <property type="term" value="C:ribonucleoprotein complex"/>
    <property type="evidence" value="ECO:0007669"/>
    <property type="project" value="UniProtKB-KW"/>
</dbReference>
<dbReference type="GO" id="GO:0005840">
    <property type="term" value="C:ribosome"/>
    <property type="evidence" value="ECO:0007669"/>
    <property type="project" value="UniProtKB-KW"/>
</dbReference>
<protein>
    <recommendedName>
        <fullName evidence="7 8">Small ribosomal subunit protein bS6</fullName>
    </recommendedName>
</protein>
<dbReference type="Gene3D" id="3.30.70.60">
    <property type="match status" value="1"/>
</dbReference>
<dbReference type="GO" id="GO:0003735">
    <property type="term" value="F:structural constituent of ribosome"/>
    <property type="evidence" value="ECO:0007669"/>
    <property type="project" value="InterPro"/>
</dbReference>
<keyword evidence="3 8" id="KW-0694">RNA-binding</keyword>
<name>A0A9D1KAR7_9FIRM</name>
<keyword evidence="2 8" id="KW-0699">rRNA-binding</keyword>
<dbReference type="InterPro" id="IPR020815">
    <property type="entry name" value="Ribosomal_bS6_CS"/>
</dbReference>
<dbReference type="EMBL" id="DVKI01000124">
    <property type="protein sequence ID" value="HIT17500.1"/>
    <property type="molecule type" value="Genomic_DNA"/>
</dbReference>
<dbReference type="InterPro" id="IPR000529">
    <property type="entry name" value="Ribosomal_bS6"/>
</dbReference>
<dbReference type="CDD" id="cd00473">
    <property type="entry name" value="bS6"/>
    <property type="match status" value="1"/>
</dbReference>
<comment type="similarity">
    <text evidence="1 8">Belongs to the bacterial ribosomal protein bS6 family.</text>
</comment>
<proteinExistence type="inferred from homology"/>
<gene>
    <name evidence="8 9" type="primary">rpsF</name>
    <name evidence="9" type="ORF">IAD04_03890</name>
</gene>
<dbReference type="GO" id="GO:0006412">
    <property type="term" value="P:translation"/>
    <property type="evidence" value="ECO:0007669"/>
    <property type="project" value="UniProtKB-UniRule"/>
</dbReference>
<evidence type="ECO:0000256" key="5">
    <source>
        <dbReference type="ARBA" id="ARBA00023274"/>
    </source>
</evidence>
<comment type="caution">
    <text evidence="9">The sequence shown here is derived from an EMBL/GenBank/DDBJ whole genome shotgun (WGS) entry which is preliminary data.</text>
</comment>